<evidence type="ECO:0000313" key="2">
    <source>
        <dbReference type="EMBL" id="ESZ89657.1"/>
    </source>
</evidence>
<gene>
    <name evidence="2" type="ORF">SBOR_9961</name>
</gene>
<dbReference type="EMBL" id="AYSA01000834">
    <property type="protein sequence ID" value="ESZ89657.1"/>
    <property type="molecule type" value="Genomic_DNA"/>
</dbReference>
<keyword evidence="1" id="KW-0175">Coiled coil</keyword>
<keyword evidence="3" id="KW-1185">Reference proteome</keyword>
<proteinExistence type="predicted"/>
<dbReference type="Proteomes" id="UP000019487">
    <property type="component" value="Unassembled WGS sequence"/>
</dbReference>
<evidence type="ECO:0000313" key="3">
    <source>
        <dbReference type="Proteomes" id="UP000019487"/>
    </source>
</evidence>
<sequence length="142" mass="17111">MPDITRGSPMDILVVRKAIADLIVIELHWEDTITKAENPRLQWRERGWLLNSGRDFIWESLLNSNMRLSEATYRTHSWVSESLRQEELWMVQREDQLEDLWAHCNFAKERLDKLCHLFRQLESEMEDQRLRELIDGLVICFR</sequence>
<reference evidence="2 3" key="1">
    <citation type="journal article" date="2014" name="Genome Announc.">
        <title>Draft genome sequence of Sclerotinia borealis, a psychrophilic plant pathogenic fungus.</title>
        <authorList>
            <person name="Mardanov A.V."/>
            <person name="Beletsky A.V."/>
            <person name="Kadnikov V.V."/>
            <person name="Ignatov A.N."/>
            <person name="Ravin N.V."/>
        </authorList>
    </citation>
    <scope>NUCLEOTIDE SEQUENCE [LARGE SCALE GENOMIC DNA]</scope>
    <source>
        <strain evidence="3">F-4157</strain>
    </source>
</reference>
<dbReference type="AlphaFoldDB" id="W9BYI6"/>
<evidence type="ECO:0000256" key="1">
    <source>
        <dbReference type="SAM" id="Coils"/>
    </source>
</evidence>
<protein>
    <submittedName>
        <fullName evidence="2">Uncharacterized protein</fullName>
    </submittedName>
</protein>
<accession>W9BYI6</accession>
<dbReference type="HOGENOM" id="CLU_1816936_0_0_1"/>
<name>W9BYI6_SCLBF</name>
<feature type="coiled-coil region" evidence="1">
    <location>
        <begin position="104"/>
        <end position="131"/>
    </location>
</feature>
<comment type="caution">
    <text evidence="2">The sequence shown here is derived from an EMBL/GenBank/DDBJ whole genome shotgun (WGS) entry which is preliminary data.</text>
</comment>
<organism evidence="2 3">
    <name type="scientific">Sclerotinia borealis (strain F-4128)</name>
    <dbReference type="NCBI Taxonomy" id="1432307"/>
    <lineage>
        <taxon>Eukaryota</taxon>
        <taxon>Fungi</taxon>
        <taxon>Dikarya</taxon>
        <taxon>Ascomycota</taxon>
        <taxon>Pezizomycotina</taxon>
        <taxon>Leotiomycetes</taxon>
        <taxon>Helotiales</taxon>
        <taxon>Sclerotiniaceae</taxon>
        <taxon>Sclerotinia</taxon>
    </lineage>
</organism>